<evidence type="ECO:0000256" key="4">
    <source>
        <dbReference type="ARBA" id="ARBA00022833"/>
    </source>
</evidence>
<protein>
    <submittedName>
        <fullName evidence="9">Muscleblind-like protein 3</fullName>
    </submittedName>
</protein>
<feature type="region of interest" description="Disordered" evidence="7">
    <location>
        <begin position="1"/>
        <end position="57"/>
    </location>
</feature>
<evidence type="ECO:0000256" key="1">
    <source>
        <dbReference type="ARBA" id="ARBA00022723"/>
    </source>
</evidence>
<dbReference type="Proteomes" id="UP001174909">
    <property type="component" value="Unassembled WGS sequence"/>
</dbReference>
<feature type="domain" description="C3H1-type" evidence="8">
    <location>
        <begin position="120"/>
        <end position="146"/>
    </location>
</feature>
<dbReference type="GO" id="GO:0005737">
    <property type="term" value="C:cytoplasm"/>
    <property type="evidence" value="ECO:0007669"/>
    <property type="project" value="TreeGrafter"/>
</dbReference>
<reference evidence="9" key="1">
    <citation type="submission" date="2023-03" db="EMBL/GenBank/DDBJ databases">
        <authorList>
            <person name="Steffen K."/>
            <person name="Cardenas P."/>
        </authorList>
    </citation>
    <scope>NUCLEOTIDE SEQUENCE</scope>
</reference>
<feature type="compositionally biased region" description="Polar residues" evidence="7">
    <location>
        <begin position="44"/>
        <end position="54"/>
    </location>
</feature>
<dbReference type="GO" id="GO:0043484">
    <property type="term" value="P:regulation of RNA splicing"/>
    <property type="evidence" value="ECO:0007669"/>
    <property type="project" value="TreeGrafter"/>
</dbReference>
<keyword evidence="10" id="KW-1185">Reference proteome</keyword>
<keyword evidence="4 6" id="KW-0862">Zinc</keyword>
<evidence type="ECO:0000313" key="10">
    <source>
        <dbReference type="Proteomes" id="UP001174909"/>
    </source>
</evidence>
<dbReference type="EMBL" id="CASHTH010000212">
    <property type="protein sequence ID" value="CAI7994458.1"/>
    <property type="molecule type" value="Genomic_DNA"/>
</dbReference>
<dbReference type="Gene3D" id="3.30.1370.210">
    <property type="match status" value="2"/>
</dbReference>
<organism evidence="9 10">
    <name type="scientific">Geodia barretti</name>
    <name type="common">Barrett's horny sponge</name>
    <dbReference type="NCBI Taxonomy" id="519541"/>
    <lineage>
        <taxon>Eukaryota</taxon>
        <taxon>Metazoa</taxon>
        <taxon>Porifera</taxon>
        <taxon>Demospongiae</taxon>
        <taxon>Heteroscleromorpha</taxon>
        <taxon>Tetractinellida</taxon>
        <taxon>Astrophorina</taxon>
        <taxon>Geodiidae</taxon>
        <taxon>Geodia</taxon>
    </lineage>
</organism>
<keyword evidence="2" id="KW-0677">Repeat</keyword>
<evidence type="ECO:0000259" key="8">
    <source>
        <dbReference type="PROSITE" id="PS50103"/>
    </source>
</evidence>
<feature type="domain" description="C3H1-type" evidence="8">
    <location>
        <begin position="86"/>
        <end position="114"/>
    </location>
</feature>
<keyword evidence="3 6" id="KW-0863">Zinc-finger</keyword>
<name>A0AA35QW37_GEOBA</name>
<dbReference type="GO" id="GO:0003723">
    <property type="term" value="F:RNA binding"/>
    <property type="evidence" value="ECO:0007669"/>
    <property type="project" value="TreeGrafter"/>
</dbReference>
<feature type="zinc finger region" description="C3H1-type" evidence="6">
    <location>
        <begin position="120"/>
        <end position="146"/>
    </location>
</feature>
<evidence type="ECO:0000313" key="9">
    <source>
        <dbReference type="EMBL" id="CAI7994458.1"/>
    </source>
</evidence>
<proteinExistence type="inferred from homology"/>
<dbReference type="InterPro" id="IPR054429">
    <property type="entry name" value="Znf-CCCH_Muscleblind-like"/>
</dbReference>
<dbReference type="PROSITE" id="PS50103">
    <property type="entry name" value="ZF_C3H1"/>
    <property type="match status" value="4"/>
</dbReference>
<feature type="domain" description="C3H1-type" evidence="8">
    <location>
        <begin position="249"/>
        <end position="275"/>
    </location>
</feature>
<evidence type="ECO:0000256" key="2">
    <source>
        <dbReference type="ARBA" id="ARBA00022737"/>
    </source>
</evidence>
<evidence type="ECO:0000256" key="7">
    <source>
        <dbReference type="SAM" id="MobiDB-lite"/>
    </source>
</evidence>
<feature type="zinc finger region" description="C3H1-type" evidence="6">
    <location>
        <begin position="216"/>
        <end position="242"/>
    </location>
</feature>
<gene>
    <name evidence="9" type="ORF">GBAR_LOCUS1450</name>
</gene>
<dbReference type="PANTHER" id="PTHR12675:SF12">
    <property type="entry name" value="PROTEIN MUSCLEBLIND"/>
    <property type="match status" value="1"/>
</dbReference>
<evidence type="ECO:0000256" key="5">
    <source>
        <dbReference type="ARBA" id="ARBA00038226"/>
    </source>
</evidence>
<accession>A0AA35QW37</accession>
<keyword evidence="1 6" id="KW-0479">Metal-binding</keyword>
<dbReference type="GO" id="GO:0008270">
    <property type="term" value="F:zinc ion binding"/>
    <property type="evidence" value="ECO:0007669"/>
    <property type="project" value="UniProtKB-KW"/>
</dbReference>
<sequence length="374" mass="41008">MLGVRQLRSHPSFTTTVMKDVSQPSPSPPATNGTEPLRGEINRVSHSNSPSSPALPTEVENGAAVAQNSAEAATTTVPRRERDSSWLELETCREHLRQTCPRQADECRYAHPDPGIYVKEGRVTCCYDFLKDRCFREKCRYFHPPLHIKERLVSAGKQFGAMMSNLYVVQGNMGPTNPHLGASLPLMGPIIYSPDGRVMSAAPPSLVPNTPYGMGAERMDVCPYFAQGKCINPACHMIHPEPHVRLNLDATITVCRDFVRGGCWREKCRYFHPSVGILAQSEHSAVPAMVQQGIVVAQPVFPVYPPVIYPMPGPVTSLPSPVSCGVPLYPSAVPVPVVLTPPPVPLTPVTYSSTPISTITSTVPWLYKDGKRYR</sequence>
<dbReference type="PANTHER" id="PTHR12675">
    <property type="entry name" value="MUSCLEBLIND-LIKE PROTEIN"/>
    <property type="match status" value="1"/>
</dbReference>
<feature type="zinc finger region" description="C3H1-type" evidence="6">
    <location>
        <begin position="86"/>
        <end position="114"/>
    </location>
</feature>
<comment type="caution">
    <text evidence="9">The sequence shown here is derived from an EMBL/GenBank/DDBJ whole genome shotgun (WGS) entry which is preliminary data.</text>
</comment>
<comment type="similarity">
    <text evidence="5">Belongs to the muscleblind family.</text>
</comment>
<feature type="zinc finger region" description="C3H1-type" evidence="6">
    <location>
        <begin position="249"/>
        <end position="275"/>
    </location>
</feature>
<dbReference type="SMART" id="SM00356">
    <property type="entry name" value="ZnF_C3H1"/>
    <property type="match status" value="4"/>
</dbReference>
<dbReference type="Pfam" id="PF22628">
    <property type="entry name" value="zf-CCCH_10"/>
    <property type="match status" value="2"/>
</dbReference>
<dbReference type="InterPro" id="IPR000571">
    <property type="entry name" value="Znf_CCCH"/>
</dbReference>
<feature type="domain" description="C3H1-type" evidence="8">
    <location>
        <begin position="216"/>
        <end position="242"/>
    </location>
</feature>
<evidence type="ECO:0000256" key="3">
    <source>
        <dbReference type="ARBA" id="ARBA00022771"/>
    </source>
</evidence>
<dbReference type="GO" id="GO:0005654">
    <property type="term" value="C:nucleoplasm"/>
    <property type="evidence" value="ECO:0007669"/>
    <property type="project" value="TreeGrafter"/>
</dbReference>
<dbReference type="AlphaFoldDB" id="A0AA35QW37"/>
<evidence type="ECO:0000256" key="6">
    <source>
        <dbReference type="PROSITE-ProRule" id="PRU00723"/>
    </source>
</evidence>